<evidence type="ECO:0000313" key="2">
    <source>
        <dbReference type="Proteomes" id="UP001488838"/>
    </source>
</evidence>
<accession>A0AAW0IJA9</accession>
<comment type="caution">
    <text evidence="1">The sequence shown here is derived from an EMBL/GenBank/DDBJ whole genome shotgun (WGS) entry which is preliminary data.</text>
</comment>
<dbReference type="EMBL" id="JBBHLL010000123">
    <property type="protein sequence ID" value="KAK7814477.1"/>
    <property type="molecule type" value="Genomic_DNA"/>
</dbReference>
<proteinExistence type="predicted"/>
<dbReference type="AlphaFoldDB" id="A0AAW0IJA9"/>
<reference evidence="1 2" key="1">
    <citation type="journal article" date="2023" name="bioRxiv">
        <title>Conserved and derived expression patterns and positive selection on dental genes reveal complex evolutionary context of ever-growing rodent molars.</title>
        <authorList>
            <person name="Calamari Z.T."/>
            <person name="Song A."/>
            <person name="Cohen E."/>
            <person name="Akter M."/>
            <person name="Roy R.D."/>
            <person name="Hallikas O."/>
            <person name="Christensen M.M."/>
            <person name="Li P."/>
            <person name="Marangoni P."/>
            <person name="Jernvall J."/>
            <person name="Klein O.D."/>
        </authorList>
    </citation>
    <scope>NUCLEOTIDE SEQUENCE [LARGE SCALE GENOMIC DNA]</scope>
    <source>
        <strain evidence="1">V071</strain>
    </source>
</reference>
<organism evidence="1 2">
    <name type="scientific">Myodes glareolus</name>
    <name type="common">Bank vole</name>
    <name type="synonym">Clethrionomys glareolus</name>
    <dbReference type="NCBI Taxonomy" id="447135"/>
    <lineage>
        <taxon>Eukaryota</taxon>
        <taxon>Metazoa</taxon>
        <taxon>Chordata</taxon>
        <taxon>Craniata</taxon>
        <taxon>Vertebrata</taxon>
        <taxon>Euteleostomi</taxon>
        <taxon>Mammalia</taxon>
        <taxon>Eutheria</taxon>
        <taxon>Euarchontoglires</taxon>
        <taxon>Glires</taxon>
        <taxon>Rodentia</taxon>
        <taxon>Myomorpha</taxon>
        <taxon>Muroidea</taxon>
        <taxon>Cricetidae</taxon>
        <taxon>Arvicolinae</taxon>
        <taxon>Myodes</taxon>
    </lineage>
</organism>
<protein>
    <submittedName>
        <fullName evidence="1">Uncharacterized protein</fullName>
    </submittedName>
</protein>
<name>A0AAW0IJA9_MYOGA</name>
<gene>
    <name evidence="1" type="ORF">U0070_008845</name>
</gene>
<keyword evidence="2" id="KW-1185">Reference proteome</keyword>
<evidence type="ECO:0000313" key="1">
    <source>
        <dbReference type="EMBL" id="KAK7814477.1"/>
    </source>
</evidence>
<dbReference type="Proteomes" id="UP001488838">
    <property type="component" value="Unassembled WGS sequence"/>
</dbReference>
<sequence>MAAAASSRVIGKKLGLREIHIGLMPAFTGQLECEGLHPARLCGAEEGVPWPAHSNLLMFGGTAQALGLPRFWPAT</sequence>